<dbReference type="PANTHER" id="PTHR24096:SF149">
    <property type="entry name" value="AMP-BINDING DOMAIN-CONTAINING PROTEIN-RELATED"/>
    <property type="match status" value="1"/>
</dbReference>
<feature type="non-terminal residue" evidence="5">
    <location>
        <position position="1"/>
    </location>
</feature>
<feature type="domain" description="AMP-dependent synthetase/ligase" evidence="3">
    <location>
        <begin position="16"/>
        <end position="361"/>
    </location>
</feature>
<dbReference type="PANTHER" id="PTHR24096">
    <property type="entry name" value="LONG-CHAIN-FATTY-ACID--COA LIGASE"/>
    <property type="match status" value="1"/>
</dbReference>
<dbReference type="PROSITE" id="PS00455">
    <property type="entry name" value="AMP_BINDING"/>
    <property type="match status" value="1"/>
</dbReference>
<dbReference type="GeneID" id="81368273"/>
<dbReference type="AlphaFoldDB" id="A0A9X0B9A7"/>
<reference evidence="5" key="2">
    <citation type="journal article" date="2023" name="IMA Fungus">
        <title>Comparative genomic study of the Penicillium genus elucidates a diverse pangenome and 15 lateral gene transfer events.</title>
        <authorList>
            <person name="Petersen C."/>
            <person name="Sorensen T."/>
            <person name="Nielsen M.R."/>
            <person name="Sondergaard T.E."/>
            <person name="Sorensen J.L."/>
            <person name="Fitzpatrick D.A."/>
            <person name="Frisvad J.C."/>
            <person name="Nielsen K.L."/>
        </authorList>
    </citation>
    <scope>NUCLEOTIDE SEQUENCE</scope>
    <source>
        <strain evidence="5">IBT 29677</strain>
    </source>
</reference>
<dbReference type="GO" id="GO:0019748">
    <property type="term" value="P:secondary metabolic process"/>
    <property type="evidence" value="ECO:0007669"/>
    <property type="project" value="TreeGrafter"/>
</dbReference>
<dbReference type="OrthoDB" id="1898221at2759"/>
<dbReference type="Pfam" id="PF13193">
    <property type="entry name" value="AMP-binding_C"/>
    <property type="match status" value="1"/>
</dbReference>
<organism evidence="5 6">
    <name type="scientific">Penicillium cosmopolitanum</name>
    <dbReference type="NCBI Taxonomy" id="1131564"/>
    <lineage>
        <taxon>Eukaryota</taxon>
        <taxon>Fungi</taxon>
        <taxon>Dikarya</taxon>
        <taxon>Ascomycota</taxon>
        <taxon>Pezizomycotina</taxon>
        <taxon>Eurotiomycetes</taxon>
        <taxon>Eurotiomycetidae</taxon>
        <taxon>Eurotiales</taxon>
        <taxon>Aspergillaceae</taxon>
        <taxon>Penicillium</taxon>
    </lineage>
</organism>
<evidence type="ECO:0000259" key="4">
    <source>
        <dbReference type="Pfam" id="PF13193"/>
    </source>
</evidence>
<dbReference type="Gene3D" id="3.30.300.30">
    <property type="match status" value="1"/>
</dbReference>
<dbReference type="EMBL" id="JAPZBU010000006">
    <property type="protein sequence ID" value="KAJ5396543.1"/>
    <property type="molecule type" value="Genomic_DNA"/>
</dbReference>
<name>A0A9X0B9A7_9EURO</name>
<reference evidence="5" key="1">
    <citation type="submission" date="2022-12" db="EMBL/GenBank/DDBJ databases">
        <authorList>
            <person name="Petersen C."/>
        </authorList>
    </citation>
    <scope>NUCLEOTIDE SEQUENCE</scope>
    <source>
        <strain evidence="5">IBT 29677</strain>
    </source>
</reference>
<dbReference type="InterPro" id="IPR045851">
    <property type="entry name" value="AMP-bd_C_sf"/>
</dbReference>
<dbReference type="FunFam" id="3.30.300.30:FF:000007">
    <property type="entry name" value="4-coumarate--CoA ligase 2"/>
    <property type="match status" value="1"/>
</dbReference>
<dbReference type="RefSeq" id="XP_056488595.1">
    <property type="nucleotide sequence ID" value="XM_056629293.1"/>
</dbReference>
<dbReference type="Proteomes" id="UP001147747">
    <property type="component" value="Unassembled WGS sequence"/>
</dbReference>
<gene>
    <name evidence="5" type="ORF">N7509_004656</name>
</gene>
<sequence length="500" mass="54634">MKSSYCWANDDTVIHAEAGNEANFLTKAQSATLVRRLGYVLRTHLQIGRKGTGKDVVTCICSNNLLNPTLFFAVIGAGGVYSAASTALTVAELVWQIQSSNSDIIIATDDMAAVALEAAERTHISPGRVLVLDYMRSGRSLSPSTNRRCNYLMETKELPWERITDSQVLETRVVALLYSSGTTGVPKGVRFSHKNFVAEAILTQAAIETYLSRTNQMLNVDFEYRTIAHLPVAHISGLQGYFINGTMEVPSVYLRIAKSASVTSEFHSLQHAQSGAAPMGPELQKLSESKLKCKLSQAWGLTETTGAVTWLPWDREDSTGSIGTLLPNTRIKIVDDDEIGVPDGHRGEILVKGPNVTMGYWGNVEATSNAFTADGWFRTGDIGERKNGKFYIVDRKKLELIKYKGLQVAPAEIEALLLGHDSILDAAVIGVADPAILGNEIPRAFVVRKPGHDLITEGEVENHVSSNLAPHKKLRGGVVFIEQVPRNPSGKILRRKLAER</sequence>
<evidence type="ECO:0000313" key="6">
    <source>
        <dbReference type="Proteomes" id="UP001147747"/>
    </source>
</evidence>
<comment type="similarity">
    <text evidence="1">Belongs to the ATP-dependent AMP-binding enzyme family.</text>
</comment>
<evidence type="ECO:0000256" key="1">
    <source>
        <dbReference type="ARBA" id="ARBA00006432"/>
    </source>
</evidence>
<dbReference type="Pfam" id="PF00501">
    <property type="entry name" value="AMP-binding"/>
    <property type="match status" value="1"/>
</dbReference>
<evidence type="ECO:0008006" key="7">
    <source>
        <dbReference type="Google" id="ProtNLM"/>
    </source>
</evidence>
<accession>A0A9X0B9A7</accession>
<dbReference type="InterPro" id="IPR020845">
    <property type="entry name" value="AMP-binding_CS"/>
</dbReference>
<dbReference type="Gene3D" id="3.40.50.12780">
    <property type="entry name" value="N-terminal domain of ligase-like"/>
    <property type="match status" value="1"/>
</dbReference>
<dbReference type="GO" id="GO:0016405">
    <property type="term" value="F:CoA-ligase activity"/>
    <property type="evidence" value="ECO:0007669"/>
    <property type="project" value="TreeGrafter"/>
</dbReference>
<dbReference type="InterPro" id="IPR042099">
    <property type="entry name" value="ANL_N_sf"/>
</dbReference>
<feature type="domain" description="AMP-binding enzyme C-terminal" evidence="4">
    <location>
        <begin position="412"/>
        <end position="491"/>
    </location>
</feature>
<keyword evidence="2" id="KW-0436">Ligase</keyword>
<proteinExistence type="inferred from homology"/>
<comment type="caution">
    <text evidence="5">The sequence shown here is derived from an EMBL/GenBank/DDBJ whole genome shotgun (WGS) entry which is preliminary data.</text>
</comment>
<protein>
    <recommendedName>
        <fullName evidence="7">AMP-dependent synthetase/ligase domain-containing protein</fullName>
    </recommendedName>
</protein>
<evidence type="ECO:0000259" key="3">
    <source>
        <dbReference type="Pfam" id="PF00501"/>
    </source>
</evidence>
<evidence type="ECO:0000256" key="2">
    <source>
        <dbReference type="ARBA" id="ARBA00022598"/>
    </source>
</evidence>
<dbReference type="InterPro" id="IPR000873">
    <property type="entry name" value="AMP-dep_synth/lig_dom"/>
</dbReference>
<dbReference type="SUPFAM" id="SSF56801">
    <property type="entry name" value="Acetyl-CoA synthetase-like"/>
    <property type="match status" value="1"/>
</dbReference>
<evidence type="ECO:0000313" key="5">
    <source>
        <dbReference type="EMBL" id="KAJ5396543.1"/>
    </source>
</evidence>
<keyword evidence="6" id="KW-1185">Reference proteome</keyword>
<dbReference type="InterPro" id="IPR025110">
    <property type="entry name" value="AMP-bd_C"/>
</dbReference>
<dbReference type="Gene3D" id="3.40.50.980">
    <property type="match status" value="2"/>
</dbReference>